<evidence type="ECO:0000256" key="1">
    <source>
        <dbReference type="ARBA" id="ARBA00004651"/>
    </source>
</evidence>
<feature type="domain" description="Glycine transporter" evidence="8">
    <location>
        <begin position="24"/>
        <end position="100"/>
    </location>
</feature>
<proteinExistence type="inferred from homology"/>
<keyword evidence="10" id="KW-1185">Reference proteome</keyword>
<feature type="transmembrane region" description="Helical" evidence="7">
    <location>
        <begin position="193"/>
        <end position="215"/>
    </location>
</feature>
<protein>
    <submittedName>
        <fullName evidence="9">Trimeric intracellular cation channel family protein</fullName>
    </submittedName>
</protein>
<feature type="transmembrane region" description="Helical" evidence="7">
    <location>
        <begin position="50"/>
        <end position="68"/>
    </location>
</feature>
<evidence type="ECO:0000313" key="9">
    <source>
        <dbReference type="EMBL" id="GAA1979415.1"/>
    </source>
</evidence>
<sequence length="266" mass="28518">MMDILMSAQPIDFGGWKWTGDFTTLDLIAAGTNALNGALLARRPDHYKNFTVIGIFGMAFLMGLGGGITRDVIVNEVPGALTNPAYITVAFVCGLIGYLLAYGKGQMFREGLFQFVTSFSLPLYAIVGAQKGAAAGLPVLGILALAVIGPTSGRWYVDVSSGVTPKQFIRGEWFVSIAALTGLIWVICDAAGLNVWWSSGISFVIGYTLRVVALYRGWEEPLAKEPAGVYKHDDGRPLLGRKLAGKSERELHDLGLVVAKDSDTAK</sequence>
<feature type="transmembrane region" description="Helical" evidence="7">
    <location>
        <begin position="169"/>
        <end position="187"/>
    </location>
</feature>
<feature type="transmembrane region" description="Helical" evidence="7">
    <location>
        <begin position="80"/>
        <end position="100"/>
    </location>
</feature>
<name>A0ABN2S3F8_9MICO</name>
<comment type="similarity">
    <text evidence="2">Belongs to the UPF0126 family.</text>
</comment>
<gene>
    <name evidence="9" type="ORF">GCM10009777_10940</name>
</gene>
<comment type="subcellular location">
    <subcellularLocation>
        <location evidence="1">Cell membrane</location>
        <topology evidence="1">Multi-pass membrane protein</topology>
    </subcellularLocation>
</comment>
<dbReference type="Pfam" id="PF03458">
    <property type="entry name" value="Gly_transporter"/>
    <property type="match status" value="2"/>
</dbReference>
<evidence type="ECO:0000256" key="5">
    <source>
        <dbReference type="ARBA" id="ARBA00022989"/>
    </source>
</evidence>
<evidence type="ECO:0000256" key="3">
    <source>
        <dbReference type="ARBA" id="ARBA00022475"/>
    </source>
</evidence>
<reference evidence="9 10" key="1">
    <citation type="journal article" date="2019" name="Int. J. Syst. Evol. Microbiol.">
        <title>The Global Catalogue of Microorganisms (GCM) 10K type strain sequencing project: providing services to taxonomists for standard genome sequencing and annotation.</title>
        <authorList>
            <consortium name="The Broad Institute Genomics Platform"/>
            <consortium name="The Broad Institute Genome Sequencing Center for Infectious Disease"/>
            <person name="Wu L."/>
            <person name="Ma J."/>
        </authorList>
    </citation>
    <scope>NUCLEOTIDE SEQUENCE [LARGE SCALE GENOMIC DNA]</scope>
    <source>
        <strain evidence="9 10">JCM 14902</strain>
    </source>
</reference>
<feature type="domain" description="Glycine transporter" evidence="8">
    <location>
        <begin position="119"/>
        <end position="188"/>
    </location>
</feature>
<dbReference type="PANTHER" id="PTHR30506">
    <property type="entry name" value="INNER MEMBRANE PROTEIN"/>
    <property type="match status" value="1"/>
</dbReference>
<comment type="caution">
    <text evidence="9">The sequence shown here is derived from an EMBL/GenBank/DDBJ whole genome shotgun (WGS) entry which is preliminary data.</text>
</comment>
<dbReference type="InterPro" id="IPR005115">
    <property type="entry name" value="Gly_transporter"/>
</dbReference>
<evidence type="ECO:0000256" key="7">
    <source>
        <dbReference type="SAM" id="Phobius"/>
    </source>
</evidence>
<evidence type="ECO:0000313" key="10">
    <source>
        <dbReference type="Proteomes" id="UP001500326"/>
    </source>
</evidence>
<evidence type="ECO:0000256" key="2">
    <source>
        <dbReference type="ARBA" id="ARBA00008193"/>
    </source>
</evidence>
<evidence type="ECO:0000256" key="6">
    <source>
        <dbReference type="ARBA" id="ARBA00023136"/>
    </source>
</evidence>
<dbReference type="EMBL" id="BAAAOH010000001">
    <property type="protein sequence ID" value="GAA1979415.1"/>
    <property type="molecule type" value="Genomic_DNA"/>
</dbReference>
<evidence type="ECO:0000256" key="4">
    <source>
        <dbReference type="ARBA" id="ARBA00022692"/>
    </source>
</evidence>
<feature type="transmembrane region" description="Helical" evidence="7">
    <location>
        <begin position="112"/>
        <end position="129"/>
    </location>
</feature>
<organism evidence="9 10">
    <name type="scientific">Microbacterium pumilum</name>
    <dbReference type="NCBI Taxonomy" id="344165"/>
    <lineage>
        <taxon>Bacteria</taxon>
        <taxon>Bacillati</taxon>
        <taxon>Actinomycetota</taxon>
        <taxon>Actinomycetes</taxon>
        <taxon>Micrococcales</taxon>
        <taxon>Microbacteriaceae</taxon>
        <taxon>Microbacterium</taxon>
    </lineage>
</organism>
<accession>A0ABN2S3F8</accession>
<keyword evidence="5 7" id="KW-1133">Transmembrane helix</keyword>
<keyword evidence="6 7" id="KW-0472">Membrane</keyword>
<feature type="transmembrane region" description="Helical" evidence="7">
    <location>
        <begin position="135"/>
        <end position="157"/>
    </location>
</feature>
<dbReference type="PANTHER" id="PTHR30506:SF3">
    <property type="entry name" value="UPF0126 INNER MEMBRANE PROTEIN YADS-RELATED"/>
    <property type="match status" value="1"/>
</dbReference>
<keyword evidence="3" id="KW-1003">Cell membrane</keyword>
<keyword evidence="4 7" id="KW-0812">Transmembrane</keyword>
<evidence type="ECO:0000259" key="8">
    <source>
        <dbReference type="Pfam" id="PF03458"/>
    </source>
</evidence>
<dbReference type="Proteomes" id="UP001500326">
    <property type="component" value="Unassembled WGS sequence"/>
</dbReference>